<dbReference type="PANTHER" id="PTHR44329">
    <property type="entry name" value="SERINE/THREONINE-PROTEIN KINASE TNNI3K-RELATED"/>
    <property type="match status" value="1"/>
</dbReference>
<dbReference type="InterPro" id="IPR051681">
    <property type="entry name" value="Ser/Thr_Kinases-Pseudokinases"/>
</dbReference>
<dbReference type="PROSITE" id="PS00108">
    <property type="entry name" value="PROTEIN_KINASE_ST"/>
    <property type="match status" value="1"/>
</dbReference>
<dbReference type="SMART" id="SM00220">
    <property type="entry name" value="S_TKc"/>
    <property type="match status" value="1"/>
</dbReference>
<dbReference type="PROSITE" id="PS50011">
    <property type="entry name" value="PROTEIN_KINASE_DOM"/>
    <property type="match status" value="1"/>
</dbReference>
<feature type="region of interest" description="Disordered" evidence="1">
    <location>
        <begin position="414"/>
        <end position="439"/>
    </location>
</feature>
<protein>
    <recommendedName>
        <fullName evidence="2">Protein kinase domain-containing protein</fullName>
    </recommendedName>
</protein>
<dbReference type="InterPro" id="IPR014752">
    <property type="entry name" value="Arrestin-like_C"/>
</dbReference>
<dbReference type="GO" id="GO:0004674">
    <property type="term" value="F:protein serine/threonine kinase activity"/>
    <property type="evidence" value="ECO:0007669"/>
    <property type="project" value="TreeGrafter"/>
</dbReference>
<organism evidence="3 4">
    <name type="scientific">Leucocoprinus birnbaumii</name>
    <dbReference type="NCBI Taxonomy" id="56174"/>
    <lineage>
        <taxon>Eukaryota</taxon>
        <taxon>Fungi</taxon>
        <taxon>Dikarya</taxon>
        <taxon>Basidiomycota</taxon>
        <taxon>Agaricomycotina</taxon>
        <taxon>Agaricomycetes</taxon>
        <taxon>Agaricomycetidae</taxon>
        <taxon>Agaricales</taxon>
        <taxon>Agaricineae</taxon>
        <taxon>Agaricaceae</taxon>
        <taxon>Leucocoprinus</taxon>
    </lineage>
</organism>
<reference evidence="3" key="1">
    <citation type="submission" date="2022-07" db="EMBL/GenBank/DDBJ databases">
        <title>Genome Sequence of Leucocoprinus birnbaumii.</title>
        <authorList>
            <person name="Buettner E."/>
        </authorList>
    </citation>
    <scope>NUCLEOTIDE SEQUENCE</scope>
    <source>
        <strain evidence="3">VT141</strain>
    </source>
</reference>
<name>A0AAD5VRS9_9AGAR</name>
<dbReference type="AlphaFoldDB" id="A0AAD5VRS9"/>
<dbReference type="InterPro" id="IPR011009">
    <property type="entry name" value="Kinase-like_dom_sf"/>
</dbReference>
<evidence type="ECO:0000313" key="4">
    <source>
        <dbReference type="Proteomes" id="UP001213000"/>
    </source>
</evidence>
<accession>A0AAD5VRS9</accession>
<feature type="compositionally biased region" description="Polar residues" evidence="1">
    <location>
        <begin position="414"/>
        <end position="432"/>
    </location>
</feature>
<keyword evidence="4" id="KW-1185">Reference proteome</keyword>
<proteinExistence type="predicted"/>
<feature type="domain" description="Protein kinase" evidence="2">
    <location>
        <begin position="559"/>
        <end position="838"/>
    </location>
</feature>
<dbReference type="Pfam" id="PF00069">
    <property type="entry name" value="Pkinase"/>
    <property type="match status" value="1"/>
</dbReference>
<dbReference type="Gene3D" id="2.60.40.640">
    <property type="match status" value="2"/>
</dbReference>
<dbReference type="SUPFAM" id="SSF56112">
    <property type="entry name" value="Protein kinase-like (PK-like)"/>
    <property type="match status" value="1"/>
</dbReference>
<gene>
    <name evidence="3" type="ORF">NP233_g6609</name>
</gene>
<evidence type="ECO:0000313" key="3">
    <source>
        <dbReference type="EMBL" id="KAJ3567063.1"/>
    </source>
</evidence>
<dbReference type="InterPro" id="IPR000719">
    <property type="entry name" value="Prot_kinase_dom"/>
</dbReference>
<evidence type="ECO:0000259" key="2">
    <source>
        <dbReference type="PROSITE" id="PS50011"/>
    </source>
</evidence>
<dbReference type="Proteomes" id="UP001213000">
    <property type="component" value="Unassembled WGS sequence"/>
</dbReference>
<evidence type="ECO:0000256" key="1">
    <source>
        <dbReference type="SAM" id="MobiDB-lite"/>
    </source>
</evidence>
<dbReference type="EMBL" id="JANIEX010000439">
    <property type="protein sequence ID" value="KAJ3567063.1"/>
    <property type="molecule type" value="Genomic_DNA"/>
</dbReference>
<dbReference type="Gene3D" id="1.10.510.10">
    <property type="entry name" value="Transferase(Phosphotransferase) domain 1"/>
    <property type="match status" value="1"/>
</dbReference>
<sequence length="886" mass="98950">MSSERHIQIVPSNEGDLIQGFPGIPTDGDYQPGAKLQGEVQISLPLLGVAASKVEIKFQKLESIKIKGQQPITTTDVLNGIVLLHTKRFRQEETDVFAGRFPFSITIPEDLPPSVSMKDQGVEIQYSLHATVHRDNEIKFWKEKPFACTLPIEITKYDHHPAWPIYHQPEPKQISSENMRFSVQPIRTCYSPGEPIALNINLSCKSASAGMPRTVRFKAKFLQQLITTAVPSKSKWQLLSQSDRTPSLNLISQSSVDCTRSDYSTAFTAELVCPIPTEGVIPTIAQRSHIRVSYVLVVDTVVHSHPFQLDIPIIISPFPSYTTSDEEIQKIGPVPSLGGLPHYERPASNMLYAETLIERSGAALEESPLETIQEDDTHKKSPEPSHSPTSPAARSLGIDSPRYLHDSEIRSFVSQRNRSNSALSRSGQSSSTDLDRSHVFEDKESALMMSPKRFRDSNDSFPSLSPVFHTDTQRSNSLKQISYAELLTQLTELLRYPAKRKALLELTGDRAQVVVDFLDSALMTVDLSQTHLRKHILITLYRICKASQCHPKSHTLHNIAVGPQEAGGGFCNIHRARYRDQVLYLKVIRPFKNIDTEGVIKLLSKEAIIWGQLNHPNILPFYGVYYLGSENKRTCMVSPWMENGNIMEYIQDNPSVSRRSFICDIITGLEYLHERNIIHGDLKGTNVLISGSGRACITDFGLSPALAKKSITAEAATILTAINSGSYPWMAPEVLKGDSRPTQESDVWSFGCLSYQICMRRVPYHEAPSNPAVIKMIMSGKTPMHYHSTGLVPAIDTINDEMEALLRRCWTPPVDRPTCREVMEILGIADLAGIHGTRIDTQSFEFRRIMKNKGSSPIDLPKVGCVLKEIAGDEEDFLSSRTRPSN</sequence>
<dbReference type="InterPro" id="IPR008271">
    <property type="entry name" value="Ser/Thr_kinase_AS"/>
</dbReference>
<feature type="region of interest" description="Disordered" evidence="1">
    <location>
        <begin position="364"/>
        <end position="399"/>
    </location>
</feature>
<comment type="caution">
    <text evidence="3">The sequence shown here is derived from an EMBL/GenBank/DDBJ whole genome shotgun (WGS) entry which is preliminary data.</text>
</comment>
<dbReference type="GO" id="GO:0005524">
    <property type="term" value="F:ATP binding"/>
    <property type="evidence" value="ECO:0007669"/>
    <property type="project" value="InterPro"/>
</dbReference>